<keyword evidence="1" id="KW-1185">Reference proteome</keyword>
<protein>
    <submittedName>
        <fullName evidence="2">Uncharacterized protein LOC109728409</fullName>
    </submittedName>
</protein>
<dbReference type="GeneID" id="109728409"/>
<sequence>MSYSHGNNRRISVDTREIVSTNDPCWSELALFECSGNSDHINELLESRSVVFELRRRRTLLFERFRGSELLGRGELAWKDVLGSRDISLEKCVKLLSARKASKSFEPAPSLLVETKIRVTNTTDKRNTQRFVKSLSRCDCEQCQWTGSEENIFQPATIID</sequence>
<organism evidence="1 2">
    <name type="scientific">Ananas comosus</name>
    <name type="common">Pineapple</name>
    <name type="synonym">Ananas ananas</name>
    <dbReference type="NCBI Taxonomy" id="4615"/>
    <lineage>
        <taxon>Eukaryota</taxon>
        <taxon>Viridiplantae</taxon>
        <taxon>Streptophyta</taxon>
        <taxon>Embryophyta</taxon>
        <taxon>Tracheophyta</taxon>
        <taxon>Spermatophyta</taxon>
        <taxon>Magnoliopsida</taxon>
        <taxon>Liliopsida</taxon>
        <taxon>Poales</taxon>
        <taxon>Bromeliaceae</taxon>
        <taxon>Bromelioideae</taxon>
        <taxon>Ananas</taxon>
    </lineage>
</organism>
<evidence type="ECO:0000313" key="2">
    <source>
        <dbReference type="RefSeq" id="XP_020114397.1"/>
    </source>
</evidence>
<gene>
    <name evidence="2" type="primary">LOC109728409</name>
</gene>
<dbReference type="AlphaFoldDB" id="A0A6P5H2T9"/>
<dbReference type="PANTHER" id="PTHR35503:SF2">
    <property type="entry name" value="OS04G0455700 PROTEIN"/>
    <property type="match status" value="1"/>
</dbReference>
<proteinExistence type="predicted"/>
<name>A0A6P5H2T9_ANACO</name>
<dbReference type="RefSeq" id="XP_020114397.1">
    <property type="nucleotide sequence ID" value="XM_020258808.1"/>
</dbReference>
<reference evidence="2" key="2">
    <citation type="submission" date="2025-08" db="UniProtKB">
        <authorList>
            <consortium name="RefSeq"/>
        </authorList>
    </citation>
    <scope>IDENTIFICATION</scope>
    <source>
        <tissue evidence="2">Leaf</tissue>
    </source>
</reference>
<dbReference type="OrthoDB" id="687396at2759"/>
<accession>A0A6P5H2T9</accession>
<dbReference type="Proteomes" id="UP000515123">
    <property type="component" value="Linkage group 2"/>
</dbReference>
<evidence type="ECO:0000313" key="1">
    <source>
        <dbReference type="Proteomes" id="UP000515123"/>
    </source>
</evidence>
<reference evidence="1" key="1">
    <citation type="journal article" date="2015" name="Nat. Genet.">
        <title>The pineapple genome and the evolution of CAM photosynthesis.</title>
        <authorList>
            <person name="Ming R."/>
            <person name="VanBuren R."/>
            <person name="Wai C.M."/>
            <person name="Tang H."/>
            <person name="Schatz M.C."/>
            <person name="Bowers J.E."/>
            <person name="Lyons E."/>
            <person name="Wang M.L."/>
            <person name="Chen J."/>
            <person name="Biggers E."/>
            <person name="Zhang J."/>
            <person name="Huang L."/>
            <person name="Zhang L."/>
            <person name="Miao W."/>
            <person name="Zhang J."/>
            <person name="Ye Z."/>
            <person name="Miao C."/>
            <person name="Lin Z."/>
            <person name="Wang H."/>
            <person name="Zhou H."/>
            <person name="Yim W.C."/>
            <person name="Priest H.D."/>
            <person name="Zheng C."/>
            <person name="Woodhouse M."/>
            <person name="Edger P.P."/>
            <person name="Guyot R."/>
            <person name="Guo H.B."/>
            <person name="Guo H."/>
            <person name="Zheng G."/>
            <person name="Singh R."/>
            <person name="Sharma A."/>
            <person name="Min X."/>
            <person name="Zheng Y."/>
            <person name="Lee H."/>
            <person name="Gurtowski J."/>
            <person name="Sedlazeck F.J."/>
            <person name="Harkess A."/>
            <person name="McKain M.R."/>
            <person name="Liao Z."/>
            <person name="Fang J."/>
            <person name="Liu J."/>
            <person name="Zhang X."/>
            <person name="Zhang Q."/>
            <person name="Hu W."/>
            <person name="Qin Y."/>
            <person name="Wang K."/>
            <person name="Chen L.Y."/>
            <person name="Shirley N."/>
            <person name="Lin Y.R."/>
            <person name="Liu L.Y."/>
            <person name="Hernandez A.G."/>
            <person name="Wright C.L."/>
            <person name="Bulone V."/>
            <person name="Tuskan G.A."/>
            <person name="Heath K."/>
            <person name="Zee F."/>
            <person name="Moore P.H."/>
            <person name="Sunkar R."/>
            <person name="Leebens-Mack J.H."/>
            <person name="Mockler T."/>
            <person name="Bennetzen J.L."/>
            <person name="Freeling M."/>
            <person name="Sankoff D."/>
            <person name="Paterson A.H."/>
            <person name="Zhu X."/>
            <person name="Yang X."/>
            <person name="Smith J.A."/>
            <person name="Cushman J.C."/>
            <person name="Paull R.E."/>
            <person name="Yu Q."/>
        </authorList>
    </citation>
    <scope>NUCLEOTIDE SEQUENCE [LARGE SCALE GENOMIC DNA]</scope>
    <source>
        <strain evidence="1">cv. F153</strain>
    </source>
</reference>
<dbReference type="PANTHER" id="PTHR35503">
    <property type="entry name" value="OSJNBA0006M15.15 PROTEIN"/>
    <property type="match status" value="1"/>
</dbReference>